<dbReference type="EMBL" id="CAUYUJ010009959">
    <property type="protein sequence ID" value="CAK0828135.1"/>
    <property type="molecule type" value="Genomic_DNA"/>
</dbReference>
<reference evidence="2" key="1">
    <citation type="submission" date="2023-10" db="EMBL/GenBank/DDBJ databases">
        <authorList>
            <person name="Chen Y."/>
            <person name="Shah S."/>
            <person name="Dougan E. K."/>
            <person name="Thang M."/>
            <person name="Chan C."/>
        </authorList>
    </citation>
    <scope>NUCLEOTIDE SEQUENCE [LARGE SCALE GENOMIC DNA]</scope>
</reference>
<feature type="non-terminal residue" evidence="2">
    <location>
        <position position="120"/>
    </location>
</feature>
<feature type="region of interest" description="Disordered" evidence="1">
    <location>
        <begin position="82"/>
        <end position="120"/>
    </location>
</feature>
<keyword evidence="3" id="KW-1185">Reference proteome</keyword>
<dbReference type="Proteomes" id="UP001189429">
    <property type="component" value="Unassembled WGS sequence"/>
</dbReference>
<sequence length="120" mass="12891">QVFMEAHLLKRACVPGLYMNLLGQGVEIRDSSVSTHLCWAESRVCEVLQSESMYESDYCSTFRVFVIDKPLLGKYKTCCGEEEEDQRRTLTSAVGRSSSRSGTGAAGPASGAAASGAVCV</sequence>
<protein>
    <submittedName>
        <fullName evidence="2">Uncharacterized protein</fullName>
    </submittedName>
</protein>
<proteinExistence type="predicted"/>
<evidence type="ECO:0000256" key="1">
    <source>
        <dbReference type="SAM" id="MobiDB-lite"/>
    </source>
</evidence>
<evidence type="ECO:0000313" key="3">
    <source>
        <dbReference type="Proteomes" id="UP001189429"/>
    </source>
</evidence>
<feature type="non-terminal residue" evidence="2">
    <location>
        <position position="1"/>
    </location>
</feature>
<organism evidence="2 3">
    <name type="scientific">Prorocentrum cordatum</name>
    <dbReference type="NCBI Taxonomy" id="2364126"/>
    <lineage>
        <taxon>Eukaryota</taxon>
        <taxon>Sar</taxon>
        <taxon>Alveolata</taxon>
        <taxon>Dinophyceae</taxon>
        <taxon>Prorocentrales</taxon>
        <taxon>Prorocentraceae</taxon>
        <taxon>Prorocentrum</taxon>
    </lineage>
</organism>
<comment type="caution">
    <text evidence="2">The sequence shown here is derived from an EMBL/GenBank/DDBJ whole genome shotgun (WGS) entry which is preliminary data.</text>
</comment>
<accession>A0ABN9S8C8</accession>
<name>A0ABN9S8C8_9DINO</name>
<evidence type="ECO:0000313" key="2">
    <source>
        <dbReference type="EMBL" id="CAK0828135.1"/>
    </source>
</evidence>
<feature type="compositionally biased region" description="Low complexity" evidence="1">
    <location>
        <begin position="91"/>
        <end position="120"/>
    </location>
</feature>
<gene>
    <name evidence="2" type="ORF">PCOR1329_LOCUS27457</name>
</gene>